<dbReference type="Proteomes" id="UP000235826">
    <property type="component" value="Chromosome"/>
</dbReference>
<feature type="signal peptide" evidence="2">
    <location>
        <begin position="1"/>
        <end position="19"/>
    </location>
</feature>
<keyword evidence="2" id="KW-0732">Signal</keyword>
<accession>A0A2K9PVM3</accession>
<dbReference type="KEGG" id="fek:C1H87_18295"/>
<dbReference type="RefSeq" id="WP_102757203.1">
    <property type="nucleotide sequence ID" value="NZ_CP025791.1"/>
</dbReference>
<evidence type="ECO:0008006" key="5">
    <source>
        <dbReference type="Google" id="ProtNLM"/>
    </source>
</evidence>
<evidence type="ECO:0000256" key="1">
    <source>
        <dbReference type="SAM" id="Coils"/>
    </source>
</evidence>
<keyword evidence="4" id="KW-1185">Reference proteome</keyword>
<feature type="chain" id="PRO_5014726963" description="BZIP transcription factor" evidence="2">
    <location>
        <begin position="20"/>
        <end position="226"/>
    </location>
</feature>
<name>A0A2K9PVM3_9FLAO</name>
<dbReference type="OrthoDB" id="658938at2"/>
<evidence type="ECO:0000313" key="4">
    <source>
        <dbReference type="Proteomes" id="UP000235826"/>
    </source>
</evidence>
<evidence type="ECO:0000313" key="3">
    <source>
        <dbReference type="EMBL" id="AUP80557.1"/>
    </source>
</evidence>
<evidence type="ECO:0000256" key="2">
    <source>
        <dbReference type="SAM" id="SignalP"/>
    </source>
</evidence>
<organism evidence="3 4">
    <name type="scientific">Flavivirga eckloniae</name>
    <dbReference type="NCBI Taxonomy" id="1803846"/>
    <lineage>
        <taxon>Bacteria</taxon>
        <taxon>Pseudomonadati</taxon>
        <taxon>Bacteroidota</taxon>
        <taxon>Flavobacteriia</taxon>
        <taxon>Flavobacteriales</taxon>
        <taxon>Flavobacteriaceae</taxon>
        <taxon>Flavivirga</taxon>
    </lineage>
</organism>
<sequence length="226" mass="25793">MKKTFLLIVLISISLKVKAQIDSNGNLQIGYNNKIYSVSVEPFKFELTPFTTSGHTEFRNYYATGNYKFFVSNGTHGNGNTIGLLIKENGNIGIGTNNPGSWKLAVNGNIRAKEIKVETGWSDFVFFKDYKLPTLEEVESHIKEKGHLKDIPSAKEVEKNGIYLGEMDSKLLQKIEELTLYTIEQEKQLKTQDKEIQVLKKEIESLKLLTTKFLELQKRLEKNNQI</sequence>
<dbReference type="EMBL" id="CP025791">
    <property type="protein sequence ID" value="AUP80557.1"/>
    <property type="molecule type" value="Genomic_DNA"/>
</dbReference>
<proteinExistence type="predicted"/>
<feature type="coiled-coil region" evidence="1">
    <location>
        <begin position="182"/>
        <end position="209"/>
    </location>
</feature>
<protein>
    <recommendedName>
        <fullName evidence="5">BZIP transcription factor</fullName>
    </recommendedName>
</protein>
<gene>
    <name evidence="3" type="ORF">C1H87_18295</name>
</gene>
<dbReference type="AlphaFoldDB" id="A0A2K9PVM3"/>
<reference evidence="3 4" key="1">
    <citation type="submission" date="2018-01" db="EMBL/GenBank/DDBJ databases">
        <title>Complete genome sequence of Flavivirga eckloniae ECD14 isolated from seaweed Ecklonia cava.</title>
        <authorList>
            <person name="Lee J.H."/>
            <person name="Baik K.S."/>
            <person name="Seong C.N."/>
        </authorList>
    </citation>
    <scope>NUCLEOTIDE SEQUENCE [LARGE SCALE GENOMIC DNA]</scope>
    <source>
        <strain evidence="3 4">ECD14</strain>
    </source>
</reference>
<keyword evidence="1" id="KW-0175">Coiled coil</keyword>